<evidence type="ECO:0000313" key="3">
    <source>
        <dbReference type="Proteomes" id="UP000053617"/>
    </source>
</evidence>
<feature type="region of interest" description="Disordered" evidence="1">
    <location>
        <begin position="136"/>
        <end position="171"/>
    </location>
</feature>
<name>A0A0D2ILP6_9EURO</name>
<dbReference type="EMBL" id="KN847477">
    <property type="protein sequence ID" value="KIX06684.1"/>
    <property type="molecule type" value="Genomic_DNA"/>
</dbReference>
<proteinExistence type="predicted"/>
<accession>A0A0D2ILP6</accession>
<organism evidence="2 3">
    <name type="scientific">Rhinocladiella mackenziei CBS 650.93</name>
    <dbReference type="NCBI Taxonomy" id="1442369"/>
    <lineage>
        <taxon>Eukaryota</taxon>
        <taxon>Fungi</taxon>
        <taxon>Dikarya</taxon>
        <taxon>Ascomycota</taxon>
        <taxon>Pezizomycotina</taxon>
        <taxon>Eurotiomycetes</taxon>
        <taxon>Chaetothyriomycetidae</taxon>
        <taxon>Chaetothyriales</taxon>
        <taxon>Herpotrichiellaceae</taxon>
        <taxon>Rhinocladiella</taxon>
    </lineage>
</organism>
<dbReference type="GeneID" id="25292731"/>
<dbReference type="VEuPathDB" id="FungiDB:Z518_04660"/>
<dbReference type="HOGENOM" id="CLU_1235623_0_0_1"/>
<evidence type="ECO:0000313" key="2">
    <source>
        <dbReference type="EMBL" id="KIX06684.1"/>
    </source>
</evidence>
<gene>
    <name evidence="2" type="ORF">Z518_04660</name>
</gene>
<protein>
    <submittedName>
        <fullName evidence="2">Uncharacterized protein</fullName>
    </submittedName>
</protein>
<dbReference type="RefSeq" id="XP_013273820.1">
    <property type="nucleotide sequence ID" value="XM_013418366.1"/>
</dbReference>
<dbReference type="Proteomes" id="UP000053617">
    <property type="component" value="Unassembled WGS sequence"/>
</dbReference>
<evidence type="ECO:0000256" key="1">
    <source>
        <dbReference type="SAM" id="MobiDB-lite"/>
    </source>
</evidence>
<dbReference type="OrthoDB" id="6339427at2759"/>
<sequence>MVLYKPTKRYLAQVLEWEEQNYGEPFGPAISNQLMQDAEGVVGFDLDPAQVDAQMENHLITKLTENPDWRDPDKMNKFTVGHMEESFRTSEYLNWEDIEYAYAYRGVIIPRGKIMMGRYWRCGMLGSGDGLELDADGQSLHGGNDSDGNVNAMDDHGPSMPPPPPPEQGQIGQRSFRLLALRAFVRQASPLVKAQEHIDGGWHQRVHTAERSTDKAGARTEELN</sequence>
<dbReference type="AlphaFoldDB" id="A0A0D2ILP6"/>
<reference evidence="2 3" key="1">
    <citation type="submission" date="2015-01" db="EMBL/GenBank/DDBJ databases">
        <title>The Genome Sequence of Rhinocladiella mackenzie CBS 650.93.</title>
        <authorList>
            <consortium name="The Broad Institute Genomics Platform"/>
            <person name="Cuomo C."/>
            <person name="de Hoog S."/>
            <person name="Gorbushina A."/>
            <person name="Stielow B."/>
            <person name="Teixiera M."/>
            <person name="Abouelleil A."/>
            <person name="Chapman S.B."/>
            <person name="Priest M."/>
            <person name="Young S.K."/>
            <person name="Wortman J."/>
            <person name="Nusbaum C."/>
            <person name="Birren B."/>
        </authorList>
    </citation>
    <scope>NUCLEOTIDE SEQUENCE [LARGE SCALE GENOMIC DNA]</scope>
    <source>
        <strain evidence="2 3">CBS 650.93</strain>
    </source>
</reference>
<keyword evidence="3" id="KW-1185">Reference proteome</keyword>
<feature type="region of interest" description="Disordered" evidence="1">
    <location>
        <begin position="203"/>
        <end position="224"/>
    </location>
</feature>
<dbReference type="STRING" id="1442369.A0A0D2ILP6"/>